<evidence type="ECO:0000256" key="3">
    <source>
        <dbReference type="HAMAP-Rule" id="MF_01151"/>
    </source>
</evidence>
<dbReference type="InterPro" id="IPR000740">
    <property type="entry name" value="GrpE"/>
</dbReference>
<evidence type="ECO:0000256" key="2">
    <source>
        <dbReference type="ARBA" id="ARBA00023186"/>
    </source>
</evidence>
<organism evidence="7 8">
    <name type="scientific">Isoalcanivorax beigongshangi</name>
    <dbReference type="NCBI Taxonomy" id="3238810"/>
    <lineage>
        <taxon>Bacteria</taxon>
        <taxon>Pseudomonadati</taxon>
        <taxon>Pseudomonadota</taxon>
        <taxon>Gammaproteobacteria</taxon>
        <taxon>Oceanospirillales</taxon>
        <taxon>Alcanivoracaceae</taxon>
        <taxon>Isoalcanivorax</taxon>
    </lineage>
</organism>
<dbReference type="Proteomes" id="UP001562065">
    <property type="component" value="Unassembled WGS sequence"/>
</dbReference>
<evidence type="ECO:0000313" key="8">
    <source>
        <dbReference type="Proteomes" id="UP001562065"/>
    </source>
</evidence>
<evidence type="ECO:0000256" key="5">
    <source>
        <dbReference type="RuleBase" id="RU004478"/>
    </source>
</evidence>
<keyword evidence="2 3" id="KW-0143">Chaperone</keyword>
<feature type="compositionally biased region" description="Low complexity" evidence="6">
    <location>
        <begin position="18"/>
        <end position="30"/>
    </location>
</feature>
<dbReference type="CDD" id="cd00446">
    <property type="entry name" value="GrpE"/>
    <property type="match status" value="1"/>
</dbReference>
<dbReference type="Gene3D" id="3.90.20.20">
    <property type="match status" value="1"/>
</dbReference>
<keyword evidence="3 4" id="KW-0346">Stress response</keyword>
<comment type="subunit">
    <text evidence="3">Homodimer.</text>
</comment>
<dbReference type="NCBIfam" id="NF010737">
    <property type="entry name" value="PRK14139.1"/>
    <property type="match status" value="1"/>
</dbReference>
<dbReference type="PRINTS" id="PR00773">
    <property type="entry name" value="GRPEPROTEIN"/>
</dbReference>
<dbReference type="Gene3D" id="2.30.22.10">
    <property type="entry name" value="Head domain of nucleotide exchange factor GrpE"/>
    <property type="match status" value="1"/>
</dbReference>
<dbReference type="PANTHER" id="PTHR21237">
    <property type="entry name" value="GRPE PROTEIN"/>
    <property type="match status" value="1"/>
</dbReference>
<evidence type="ECO:0000256" key="6">
    <source>
        <dbReference type="SAM" id="MobiDB-lite"/>
    </source>
</evidence>
<dbReference type="InterPro" id="IPR009012">
    <property type="entry name" value="GrpE_head"/>
</dbReference>
<accession>A0ABV4ADF1</accession>
<dbReference type="EMBL" id="JBGCUO010000001">
    <property type="protein sequence ID" value="MEY1660869.1"/>
    <property type="molecule type" value="Genomic_DNA"/>
</dbReference>
<reference evidence="7 8" key="1">
    <citation type="submission" date="2024-07" db="EMBL/GenBank/DDBJ databases">
        <authorList>
            <person name="Ren Q."/>
        </authorList>
    </citation>
    <scope>NUCLEOTIDE SEQUENCE [LARGE SCALE GENOMIC DNA]</scope>
    <source>
        <strain evidence="7 8">REN37</strain>
    </source>
</reference>
<comment type="subcellular location">
    <subcellularLocation>
        <location evidence="3">Cytoplasm</location>
    </subcellularLocation>
</comment>
<name>A0ABV4ADF1_9GAMM</name>
<gene>
    <name evidence="3 7" type="primary">grpE</name>
    <name evidence="7" type="ORF">AB5I84_01765</name>
</gene>
<dbReference type="RefSeq" id="WP_369454110.1">
    <property type="nucleotide sequence ID" value="NZ_JBGCUO010000001.1"/>
</dbReference>
<dbReference type="NCBIfam" id="NF010748">
    <property type="entry name" value="PRK14150.1"/>
    <property type="match status" value="1"/>
</dbReference>
<dbReference type="Pfam" id="PF01025">
    <property type="entry name" value="GrpE"/>
    <property type="match status" value="1"/>
</dbReference>
<dbReference type="InterPro" id="IPR013805">
    <property type="entry name" value="GrpE_CC"/>
</dbReference>
<dbReference type="SUPFAM" id="SSF51064">
    <property type="entry name" value="Head domain of nucleotide exchange factor GrpE"/>
    <property type="match status" value="1"/>
</dbReference>
<keyword evidence="3" id="KW-0963">Cytoplasm</keyword>
<evidence type="ECO:0000256" key="4">
    <source>
        <dbReference type="RuleBase" id="RU000639"/>
    </source>
</evidence>
<evidence type="ECO:0000256" key="1">
    <source>
        <dbReference type="ARBA" id="ARBA00009054"/>
    </source>
</evidence>
<dbReference type="PANTHER" id="PTHR21237:SF23">
    <property type="entry name" value="GRPE PROTEIN HOMOLOG, MITOCHONDRIAL"/>
    <property type="match status" value="1"/>
</dbReference>
<dbReference type="PROSITE" id="PS01071">
    <property type="entry name" value="GRPE"/>
    <property type="match status" value="1"/>
</dbReference>
<sequence>MSEQEKAPAADVDVPLNDGADTAAEPTAATDGHDGERAALEAELAQVRKALAEADVRAQAEIQNMRRRVERDVANAHKFALEKFAGELISVADTLERGLSALDADNEALSVAREGTELTLKQLLDVFGRFQIVQIDPQGEQFNPEQHEAMAMVPVPGKAANAVVEVLEKGYSLSGRLIRPARVVVAKGE</sequence>
<evidence type="ECO:0000313" key="7">
    <source>
        <dbReference type="EMBL" id="MEY1660869.1"/>
    </source>
</evidence>
<comment type="similarity">
    <text evidence="1 3 5">Belongs to the GrpE family.</text>
</comment>
<dbReference type="HAMAP" id="MF_01151">
    <property type="entry name" value="GrpE"/>
    <property type="match status" value="1"/>
</dbReference>
<proteinExistence type="inferred from homology"/>
<dbReference type="SUPFAM" id="SSF58014">
    <property type="entry name" value="Coiled-coil domain of nucleotide exchange factor GrpE"/>
    <property type="match status" value="1"/>
</dbReference>
<keyword evidence="8" id="KW-1185">Reference proteome</keyword>
<protein>
    <recommendedName>
        <fullName evidence="3 4">Protein GrpE</fullName>
    </recommendedName>
    <alternativeName>
        <fullName evidence="3">HSP-70 cofactor</fullName>
    </alternativeName>
</protein>
<comment type="function">
    <text evidence="3 4">Participates actively in the response to hyperosmotic and heat shock by preventing the aggregation of stress-denatured proteins, in association with DnaK and GrpE. It is the nucleotide exchange factor for DnaK and may function as a thermosensor. Unfolded proteins bind initially to DnaJ; upon interaction with the DnaJ-bound protein, DnaK hydrolyzes its bound ATP, resulting in the formation of a stable complex. GrpE releases ADP from DnaK; ATP binding to DnaK triggers the release of the substrate protein, thus completing the reaction cycle. Several rounds of ATP-dependent interactions between DnaJ, DnaK and GrpE are required for fully efficient folding.</text>
</comment>
<comment type="caution">
    <text evidence="7">The sequence shown here is derived from an EMBL/GenBank/DDBJ whole genome shotgun (WGS) entry which is preliminary data.</text>
</comment>
<feature type="region of interest" description="Disordered" evidence="6">
    <location>
        <begin position="1"/>
        <end position="33"/>
    </location>
</feature>